<dbReference type="Proteomes" id="UP000747542">
    <property type="component" value="Unassembled WGS sequence"/>
</dbReference>
<dbReference type="SUPFAM" id="SSF53649">
    <property type="entry name" value="Alkaline phosphatase-like"/>
    <property type="match status" value="1"/>
</dbReference>
<proteinExistence type="predicted"/>
<dbReference type="AlphaFoldDB" id="A0A8J5KCZ5"/>
<evidence type="ECO:0000313" key="1">
    <source>
        <dbReference type="EMBL" id="KAG7170234.1"/>
    </source>
</evidence>
<dbReference type="Pfam" id="PF01663">
    <property type="entry name" value="Phosphodiest"/>
    <property type="match status" value="1"/>
</dbReference>
<accession>A0A8J5KCZ5</accession>
<dbReference type="InterPro" id="IPR002591">
    <property type="entry name" value="Phosphodiest/P_Trfase"/>
</dbReference>
<name>A0A8J5KCZ5_HOMAM</name>
<protein>
    <submittedName>
        <fullName evidence="1">Venom phosphodiesterase 2-like 3</fullName>
    </submittedName>
</protein>
<sequence>MFRERSGYRNVLSKVKVMFREVRCRNVLSKVKSCSEGKISATYFCRDQMPTLWDTSVVLVPYNGSIPYTDRVDKVIEWLTIPDPTKRPDLITLYFDEPDHTGHGFGPDSKEVNETVKIVDNMIKRLMKGLDDNYLTQDVNIIILADHGMAPAGQTRLIELNELLRAYGKTELPVRFHFGDNRRIETIVLDLDDGWTTAIKSNWSLKGQHGYDNYYKKMNALFLATGPDFKEKTEITSFQNIELYNLMCHLVGVTPAPNNGTLGSLYHILAKPPPYPFVPPLYLDNVPQGTTISKWTSDVRLNVATSPTCVSYDHLNDTNYKMTPLSPPSSATDWLKLIRAKVPDWLAKRGPINFLSGPVFDDNADGFPDNFTEFTRMAQIIYLSSAKVKDVVN</sequence>
<reference evidence="1" key="1">
    <citation type="journal article" date="2021" name="Sci. Adv.">
        <title>The American lobster genome reveals insights on longevity, neural, and immune adaptations.</title>
        <authorList>
            <person name="Polinski J.M."/>
            <person name="Zimin A.V."/>
            <person name="Clark K.F."/>
            <person name="Kohn A.B."/>
            <person name="Sadowski N."/>
            <person name="Timp W."/>
            <person name="Ptitsyn A."/>
            <person name="Khanna P."/>
            <person name="Romanova D.Y."/>
            <person name="Williams P."/>
            <person name="Greenwood S.J."/>
            <person name="Moroz L.L."/>
            <person name="Walt D.R."/>
            <person name="Bodnar A.G."/>
        </authorList>
    </citation>
    <scope>NUCLEOTIDE SEQUENCE</scope>
    <source>
        <strain evidence="1">GMGI-L3</strain>
    </source>
</reference>
<keyword evidence="2" id="KW-1185">Reference proteome</keyword>
<dbReference type="PANTHER" id="PTHR10151:SF114">
    <property type="entry name" value="ECTONUCLEOTIDE PYROPHOSPHATASE_PHOSPHODIESTERASE C27A7.3"/>
    <property type="match status" value="1"/>
</dbReference>
<dbReference type="CDD" id="cd16018">
    <property type="entry name" value="Enpp"/>
    <property type="match status" value="1"/>
</dbReference>
<dbReference type="PANTHER" id="PTHR10151">
    <property type="entry name" value="ECTONUCLEOTIDE PYROPHOSPHATASE/PHOSPHODIESTERASE"/>
    <property type="match status" value="1"/>
</dbReference>
<gene>
    <name evidence="1" type="ORF">Hamer_G026487</name>
</gene>
<organism evidence="1 2">
    <name type="scientific">Homarus americanus</name>
    <name type="common">American lobster</name>
    <dbReference type="NCBI Taxonomy" id="6706"/>
    <lineage>
        <taxon>Eukaryota</taxon>
        <taxon>Metazoa</taxon>
        <taxon>Ecdysozoa</taxon>
        <taxon>Arthropoda</taxon>
        <taxon>Crustacea</taxon>
        <taxon>Multicrustacea</taxon>
        <taxon>Malacostraca</taxon>
        <taxon>Eumalacostraca</taxon>
        <taxon>Eucarida</taxon>
        <taxon>Decapoda</taxon>
        <taxon>Pleocyemata</taxon>
        <taxon>Astacidea</taxon>
        <taxon>Nephropoidea</taxon>
        <taxon>Nephropidae</taxon>
        <taxon>Homarus</taxon>
    </lineage>
</organism>
<comment type="caution">
    <text evidence="1">The sequence shown here is derived from an EMBL/GenBank/DDBJ whole genome shotgun (WGS) entry which is preliminary data.</text>
</comment>
<dbReference type="InterPro" id="IPR017850">
    <property type="entry name" value="Alkaline_phosphatase_core_sf"/>
</dbReference>
<dbReference type="EMBL" id="JAHLQT010014721">
    <property type="protein sequence ID" value="KAG7170234.1"/>
    <property type="molecule type" value="Genomic_DNA"/>
</dbReference>
<dbReference type="Gene3D" id="3.40.720.10">
    <property type="entry name" value="Alkaline Phosphatase, subunit A"/>
    <property type="match status" value="1"/>
</dbReference>
<evidence type="ECO:0000313" key="2">
    <source>
        <dbReference type="Proteomes" id="UP000747542"/>
    </source>
</evidence>